<reference evidence="2 3" key="1">
    <citation type="journal article" date="2015" name="Fungal Genet. Biol.">
        <title>Evolution of novel wood decay mechanisms in Agaricales revealed by the genome sequences of Fistulina hepatica and Cylindrobasidium torrendii.</title>
        <authorList>
            <person name="Floudas D."/>
            <person name="Held B.W."/>
            <person name="Riley R."/>
            <person name="Nagy L.G."/>
            <person name="Koehler G."/>
            <person name="Ransdell A.S."/>
            <person name="Younus H."/>
            <person name="Chow J."/>
            <person name="Chiniquy J."/>
            <person name="Lipzen A."/>
            <person name="Tritt A."/>
            <person name="Sun H."/>
            <person name="Haridas S."/>
            <person name="LaButti K."/>
            <person name="Ohm R.A."/>
            <person name="Kues U."/>
            <person name="Blanchette R.A."/>
            <person name="Grigoriev I.V."/>
            <person name="Minto R.E."/>
            <person name="Hibbett D.S."/>
        </authorList>
    </citation>
    <scope>NUCLEOTIDE SEQUENCE [LARGE SCALE GENOMIC DNA]</scope>
    <source>
        <strain evidence="2 3">FP15055 ss-10</strain>
    </source>
</reference>
<dbReference type="AlphaFoldDB" id="A0A0D7B506"/>
<feature type="compositionally biased region" description="Basic and acidic residues" evidence="1">
    <location>
        <begin position="363"/>
        <end position="376"/>
    </location>
</feature>
<protein>
    <submittedName>
        <fullName evidence="2">Uncharacterized protein</fullName>
    </submittedName>
</protein>
<evidence type="ECO:0000256" key="1">
    <source>
        <dbReference type="SAM" id="MobiDB-lite"/>
    </source>
</evidence>
<gene>
    <name evidence="2" type="ORF">CYLTODRAFT_424174</name>
</gene>
<name>A0A0D7B506_9AGAR</name>
<evidence type="ECO:0000313" key="3">
    <source>
        <dbReference type="Proteomes" id="UP000054007"/>
    </source>
</evidence>
<organism evidence="2 3">
    <name type="scientific">Cylindrobasidium torrendii FP15055 ss-10</name>
    <dbReference type="NCBI Taxonomy" id="1314674"/>
    <lineage>
        <taxon>Eukaryota</taxon>
        <taxon>Fungi</taxon>
        <taxon>Dikarya</taxon>
        <taxon>Basidiomycota</taxon>
        <taxon>Agaricomycotina</taxon>
        <taxon>Agaricomycetes</taxon>
        <taxon>Agaricomycetidae</taxon>
        <taxon>Agaricales</taxon>
        <taxon>Marasmiineae</taxon>
        <taxon>Physalacriaceae</taxon>
        <taxon>Cylindrobasidium</taxon>
    </lineage>
</organism>
<feature type="region of interest" description="Disordered" evidence="1">
    <location>
        <begin position="352"/>
        <end position="376"/>
    </location>
</feature>
<accession>A0A0D7B506</accession>
<dbReference type="Proteomes" id="UP000054007">
    <property type="component" value="Unassembled WGS sequence"/>
</dbReference>
<dbReference type="STRING" id="1314674.A0A0D7B506"/>
<proteinExistence type="predicted"/>
<dbReference type="OrthoDB" id="2269034at2759"/>
<dbReference type="EMBL" id="KN880582">
    <property type="protein sequence ID" value="KIY65658.1"/>
    <property type="molecule type" value="Genomic_DNA"/>
</dbReference>
<keyword evidence="3" id="KW-1185">Reference proteome</keyword>
<evidence type="ECO:0000313" key="2">
    <source>
        <dbReference type="EMBL" id="KIY65658.1"/>
    </source>
</evidence>
<sequence>MEHLASDLKIRETLFTINQLPSEEESKAVDLKLAQLRAEHSQLTLRLARIEAMLPHLESIRHPVRYVPDDILGRVFEYATPWCFADGIEEESFPPSYYTGKPDAPWILSHVCRNWRAVCHSLPHLWSTVCLKFSHIRGPWPVFTEKMDAIDQRSSPLPLRVYIRDYESDQALPSLLKASHRWSCVRFVSYGSGKNSHVDIFHDRLFPRLTHLALEPSPYPKPAHIMAPRLQNLELLQGVIDCGLVLPWDQITQYTSTNTDLEFIGHMKNLEKIIINERSASRYKDYVSVSQSMERAMLPKVRRFEYNNDEEVVPGYGRLDWLFIQYHFPSLRAMSIWDPGVLGVLGGRVGVPNRDPGVPNKRAGSDPDASGRRLST</sequence>